<sequence>MLREAERAVTCTHLVNFLKRHECPWLNEYLANKNCGYQAFLKLLQRFCTKHDFTREKPSKAKKSQEELSASRTAFAQVFNNTFIEYTPDAILNVDETELIPDDGSAKGEKFPILFILRGIPGGPIEQDEFDSYPIGHYYAVQKRAWMDSRVWAIYLRKVLRPQVREPSALLLDNFKPHVSKEGRKIASEEVGCVVADIPPNATSVVQPLDVGIMAPFKRHLRNLWLEEDLIEGSDSEEDVDMMTVPAQKKRLVMIDRAIKAWARITPQEIRRSFAKAIPQ</sequence>
<name>A0A418BMD3_APHAT</name>
<organism evidence="2 3">
    <name type="scientific">Aphanomyces astaci</name>
    <name type="common">Crayfish plague agent</name>
    <dbReference type="NCBI Taxonomy" id="112090"/>
    <lineage>
        <taxon>Eukaryota</taxon>
        <taxon>Sar</taxon>
        <taxon>Stramenopiles</taxon>
        <taxon>Oomycota</taxon>
        <taxon>Saprolegniomycetes</taxon>
        <taxon>Saprolegniales</taxon>
        <taxon>Verrucalvaceae</taxon>
        <taxon>Aphanomyces</taxon>
    </lineage>
</organism>
<feature type="domain" description="DDE-1" evidence="1">
    <location>
        <begin position="107"/>
        <end position="274"/>
    </location>
</feature>
<reference evidence="2 3" key="1">
    <citation type="submission" date="2018-08" db="EMBL/GenBank/DDBJ databases">
        <title>Aphanomyces genome sequencing and annotation.</title>
        <authorList>
            <person name="Minardi D."/>
            <person name="Oidtmann B."/>
            <person name="Van Der Giezen M."/>
            <person name="Studholme D.J."/>
        </authorList>
    </citation>
    <scope>NUCLEOTIDE SEQUENCE [LARGE SCALE GENOMIC DNA]</scope>
    <source>
        <strain evidence="2 3">Si</strain>
    </source>
</reference>
<dbReference type="EMBL" id="QUTB01007246">
    <property type="protein sequence ID" value="RHY46795.1"/>
    <property type="molecule type" value="Genomic_DNA"/>
</dbReference>
<dbReference type="Pfam" id="PF03184">
    <property type="entry name" value="DDE_1"/>
    <property type="match status" value="1"/>
</dbReference>
<accession>A0A418BMD3</accession>
<dbReference type="Proteomes" id="UP000283543">
    <property type="component" value="Unassembled WGS sequence"/>
</dbReference>
<evidence type="ECO:0000313" key="3">
    <source>
        <dbReference type="Proteomes" id="UP000283543"/>
    </source>
</evidence>
<evidence type="ECO:0000259" key="1">
    <source>
        <dbReference type="Pfam" id="PF03184"/>
    </source>
</evidence>
<proteinExistence type="predicted"/>
<protein>
    <recommendedName>
        <fullName evidence="1">DDE-1 domain-containing protein</fullName>
    </recommendedName>
</protein>
<dbReference type="GO" id="GO:0003676">
    <property type="term" value="F:nucleic acid binding"/>
    <property type="evidence" value="ECO:0007669"/>
    <property type="project" value="InterPro"/>
</dbReference>
<dbReference type="InterPro" id="IPR004875">
    <property type="entry name" value="DDE_SF_endonuclease_dom"/>
</dbReference>
<comment type="caution">
    <text evidence="2">The sequence shown here is derived from an EMBL/GenBank/DDBJ whole genome shotgun (WGS) entry which is preliminary data.</text>
</comment>
<evidence type="ECO:0000313" key="2">
    <source>
        <dbReference type="EMBL" id="RHY46795.1"/>
    </source>
</evidence>
<dbReference type="AlphaFoldDB" id="A0A418BMD3"/>
<gene>
    <name evidence="2" type="ORF">DYB34_008584</name>
</gene>